<name>A0A4Y2PU41_ARAVE</name>
<sequence length="97" mass="10248">MGGSVSIQHPLSHEKGISDHALPCDSELSLCLLPFSQVRCTGAASPCVLMNSDENTTSSGYFLIHSTHFGAVLFSSNFQKVFTFNVIPKLLGSSSGG</sequence>
<evidence type="ECO:0000313" key="1">
    <source>
        <dbReference type="EMBL" id="GBN54754.1"/>
    </source>
</evidence>
<dbReference type="AlphaFoldDB" id="A0A4Y2PU41"/>
<dbReference type="EMBL" id="BGPR01012141">
    <property type="protein sequence ID" value="GBN54754.1"/>
    <property type="molecule type" value="Genomic_DNA"/>
</dbReference>
<dbReference type="Proteomes" id="UP000499080">
    <property type="component" value="Unassembled WGS sequence"/>
</dbReference>
<reference evidence="1 2" key="1">
    <citation type="journal article" date="2019" name="Sci. Rep.">
        <title>Orb-weaving spider Araneus ventricosus genome elucidates the spidroin gene catalogue.</title>
        <authorList>
            <person name="Kono N."/>
            <person name="Nakamura H."/>
            <person name="Ohtoshi R."/>
            <person name="Moran D.A.P."/>
            <person name="Shinohara A."/>
            <person name="Yoshida Y."/>
            <person name="Fujiwara M."/>
            <person name="Mori M."/>
            <person name="Tomita M."/>
            <person name="Arakawa K."/>
        </authorList>
    </citation>
    <scope>NUCLEOTIDE SEQUENCE [LARGE SCALE GENOMIC DNA]</scope>
</reference>
<keyword evidence="2" id="KW-1185">Reference proteome</keyword>
<gene>
    <name evidence="1" type="ORF">AVEN_169141_1</name>
</gene>
<proteinExistence type="predicted"/>
<evidence type="ECO:0000313" key="2">
    <source>
        <dbReference type="Proteomes" id="UP000499080"/>
    </source>
</evidence>
<comment type="caution">
    <text evidence="1">The sequence shown here is derived from an EMBL/GenBank/DDBJ whole genome shotgun (WGS) entry which is preliminary data.</text>
</comment>
<accession>A0A4Y2PU41</accession>
<organism evidence="1 2">
    <name type="scientific">Araneus ventricosus</name>
    <name type="common">Orbweaver spider</name>
    <name type="synonym">Epeira ventricosa</name>
    <dbReference type="NCBI Taxonomy" id="182803"/>
    <lineage>
        <taxon>Eukaryota</taxon>
        <taxon>Metazoa</taxon>
        <taxon>Ecdysozoa</taxon>
        <taxon>Arthropoda</taxon>
        <taxon>Chelicerata</taxon>
        <taxon>Arachnida</taxon>
        <taxon>Araneae</taxon>
        <taxon>Araneomorphae</taxon>
        <taxon>Entelegynae</taxon>
        <taxon>Araneoidea</taxon>
        <taxon>Araneidae</taxon>
        <taxon>Araneus</taxon>
    </lineage>
</organism>
<protein>
    <submittedName>
        <fullName evidence="1">Uncharacterized protein</fullName>
    </submittedName>
</protein>